<evidence type="ECO:0000313" key="2">
    <source>
        <dbReference type="Proteomes" id="UP000426027"/>
    </source>
</evidence>
<reference evidence="1 2" key="1">
    <citation type="submission" date="2019-11" db="EMBL/GenBank/DDBJ databases">
        <authorList>
            <person name="Im W.T."/>
        </authorList>
    </citation>
    <scope>NUCLEOTIDE SEQUENCE [LARGE SCALE GENOMIC DNA]</scope>
    <source>
        <strain evidence="1 2">SB-02</strain>
    </source>
</reference>
<dbReference type="EMBL" id="CP046566">
    <property type="protein sequence ID" value="QGW27587.1"/>
    <property type="molecule type" value="Genomic_DNA"/>
</dbReference>
<sequence length="195" mass="22494">MDLPVRSPKLALSTAEWQLAFEDQFILTKHRIIAEVYEIFGCLADAYRQQAVGLAKQYPQAFAGQPRISKGEQYEQMPWVMLDYPRCFDNEGHFAIRSFFWWGHHFSIRLHVSGQYASDLSAAVERLGQQGWQVGQTNDPWDYELPNAHWQQLHTAPASELWLIAGKKIPVTDWAQAFQFYVAAFAELMTELQQA</sequence>
<evidence type="ECO:0000313" key="1">
    <source>
        <dbReference type="EMBL" id="QGW27587.1"/>
    </source>
</evidence>
<dbReference type="KEGG" id="fls:GLV81_05300"/>
<dbReference type="RefSeq" id="WP_157477489.1">
    <property type="nucleotide sequence ID" value="NZ_CP046566.1"/>
</dbReference>
<organism evidence="1 2">
    <name type="scientific">Phnomibacter ginsenosidimutans</name>
    <dbReference type="NCBI Taxonomy" id="2676868"/>
    <lineage>
        <taxon>Bacteria</taxon>
        <taxon>Pseudomonadati</taxon>
        <taxon>Bacteroidota</taxon>
        <taxon>Chitinophagia</taxon>
        <taxon>Chitinophagales</taxon>
        <taxon>Chitinophagaceae</taxon>
        <taxon>Phnomibacter</taxon>
    </lineage>
</organism>
<dbReference type="AlphaFoldDB" id="A0A6I6G5S9"/>
<protein>
    <recommendedName>
        <fullName evidence="3">DUF2461 domain-containing protein</fullName>
    </recommendedName>
</protein>
<gene>
    <name evidence="1" type="ORF">GLV81_05300</name>
</gene>
<dbReference type="Proteomes" id="UP000426027">
    <property type="component" value="Chromosome"/>
</dbReference>
<name>A0A6I6G5S9_9BACT</name>
<accession>A0A6I6G5S9</accession>
<evidence type="ECO:0008006" key="3">
    <source>
        <dbReference type="Google" id="ProtNLM"/>
    </source>
</evidence>
<proteinExistence type="predicted"/>
<keyword evidence="2" id="KW-1185">Reference proteome</keyword>